<organism evidence="11 12">
    <name type="scientific">Elysia chlorotica</name>
    <name type="common">Eastern emerald elysia</name>
    <name type="synonym">Sea slug</name>
    <dbReference type="NCBI Taxonomy" id="188477"/>
    <lineage>
        <taxon>Eukaryota</taxon>
        <taxon>Metazoa</taxon>
        <taxon>Spiralia</taxon>
        <taxon>Lophotrochozoa</taxon>
        <taxon>Mollusca</taxon>
        <taxon>Gastropoda</taxon>
        <taxon>Heterobranchia</taxon>
        <taxon>Euthyneura</taxon>
        <taxon>Panpulmonata</taxon>
        <taxon>Sacoglossa</taxon>
        <taxon>Placobranchoidea</taxon>
        <taxon>Plakobranchidae</taxon>
        <taxon>Elysia</taxon>
    </lineage>
</organism>
<proteinExistence type="inferred from homology"/>
<dbReference type="GO" id="GO:0005829">
    <property type="term" value="C:cytosol"/>
    <property type="evidence" value="ECO:0007669"/>
    <property type="project" value="TreeGrafter"/>
</dbReference>
<evidence type="ECO:0000256" key="2">
    <source>
        <dbReference type="ARBA" id="ARBA00010688"/>
    </source>
</evidence>
<dbReference type="GO" id="GO:0005634">
    <property type="term" value="C:nucleus"/>
    <property type="evidence" value="ECO:0007669"/>
    <property type="project" value="UniProtKB-SubCell"/>
</dbReference>
<keyword evidence="9" id="KW-0539">Nucleus</keyword>
<dbReference type="GO" id="GO:0005524">
    <property type="term" value="F:ATP binding"/>
    <property type="evidence" value="ECO:0007669"/>
    <property type="project" value="UniProtKB-UniRule"/>
</dbReference>
<gene>
    <name evidence="11" type="ORF">EGW08_003821</name>
</gene>
<evidence type="ECO:0000256" key="7">
    <source>
        <dbReference type="ARBA" id="ARBA00022777"/>
    </source>
</evidence>
<dbReference type="GO" id="GO:0044209">
    <property type="term" value="P:AMP salvage"/>
    <property type="evidence" value="ECO:0007669"/>
    <property type="project" value="UniProtKB-UniRule"/>
</dbReference>
<sequence>MFLEDITFSIQEMNLAYKIERKSKKNSSFQVIIRNGRRWSEVYIYDSGVASVSSPFIDAPHVTSLLERAELIFISSRSFLLMNMDVTKLAYFTSSRFKTLGMQICDGIIKKGFEKQLLDVIKFIDMLFLSTESALKINKMFKLQKMFLHSCPWNTKRSIAHNLHKWIMSLSFKACTVIVYQGIKTAYVASGSTKTIVKRYRSKFYRSRNVIDLYGCENAFAGGYLSQYVQNLPVQTCINCAFFCASTMATQIGAHFPINRHEHMMTWYTEEQNDK</sequence>
<keyword evidence="8 9" id="KW-0067">ATP-binding</keyword>
<keyword evidence="5 9" id="KW-0660">Purine salvage</keyword>
<keyword evidence="9" id="KW-0460">Magnesium</keyword>
<evidence type="ECO:0000256" key="6">
    <source>
        <dbReference type="ARBA" id="ARBA00022741"/>
    </source>
</evidence>
<dbReference type="InterPro" id="IPR011611">
    <property type="entry name" value="PfkB_dom"/>
</dbReference>
<evidence type="ECO:0000256" key="8">
    <source>
        <dbReference type="ARBA" id="ARBA00022840"/>
    </source>
</evidence>
<evidence type="ECO:0000256" key="5">
    <source>
        <dbReference type="ARBA" id="ARBA00022726"/>
    </source>
</evidence>
<evidence type="ECO:0000256" key="3">
    <source>
        <dbReference type="ARBA" id="ARBA00012119"/>
    </source>
</evidence>
<keyword evidence="6 9" id="KW-0547">Nucleotide-binding</keyword>
<comment type="catalytic activity">
    <reaction evidence="9">
        <text>adenosine + ATP = AMP + ADP + H(+)</text>
        <dbReference type="Rhea" id="RHEA:20824"/>
        <dbReference type="ChEBI" id="CHEBI:15378"/>
        <dbReference type="ChEBI" id="CHEBI:16335"/>
        <dbReference type="ChEBI" id="CHEBI:30616"/>
        <dbReference type="ChEBI" id="CHEBI:456215"/>
        <dbReference type="ChEBI" id="CHEBI:456216"/>
        <dbReference type="EC" id="2.7.1.20"/>
    </reaction>
</comment>
<evidence type="ECO:0000259" key="10">
    <source>
        <dbReference type="Pfam" id="PF00294"/>
    </source>
</evidence>
<dbReference type="GO" id="GO:0004001">
    <property type="term" value="F:adenosine kinase activity"/>
    <property type="evidence" value="ECO:0007669"/>
    <property type="project" value="UniProtKB-UniRule"/>
</dbReference>
<comment type="caution">
    <text evidence="11">The sequence shown here is derived from an EMBL/GenBank/DDBJ whole genome shotgun (WGS) entry which is preliminary data.</text>
</comment>
<comment type="pathway">
    <text evidence="1 9">Purine metabolism; AMP biosynthesis via salvage pathway; AMP from adenosine: step 1/1.</text>
</comment>
<dbReference type="UniPathway" id="UPA00588">
    <property type="reaction ID" value="UER00659"/>
</dbReference>
<dbReference type="STRING" id="188477.A0A433U3N6"/>
<keyword evidence="7 9" id="KW-0418">Kinase</keyword>
<keyword evidence="12" id="KW-1185">Reference proteome</keyword>
<keyword evidence="4 9" id="KW-0808">Transferase</keyword>
<comment type="similarity">
    <text evidence="2 9">Belongs to the carbohydrate kinase PfkB family.</text>
</comment>
<name>A0A433U3N6_ELYCH</name>
<dbReference type="SUPFAM" id="SSF53613">
    <property type="entry name" value="Ribokinase-like"/>
    <property type="match status" value="1"/>
</dbReference>
<dbReference type="PANTHER" id="PTHR45769">
    <property type="entry name" value="ADENOSINE KINASE"/>
    <property type="match status" value="1"/>
</dbReference>
<dbReference type="InterPro" id="IPR029056">
    <property type="entry name" value="Ribokinase-like"/>
</dbReference>
<dbReference type="Gene3D" id="3.40.1190.20">
    <property type="match status" value="1"/>
</dbReference>
<reference evidence="11 12" key="1">
    <citation type="submission" date="2019-01" db="EMBL/GenBank/DDBJ databases">
        <title>A draft genome assembly of the solar-powered sea slug Elysia chlorotica.</title>
        <authorList>
            <person name="Cai H."/>
            <person name="Li Q."/>
            <person name="Fang X."/>
            <person name="Li J."/>
            <person name="Curtis N.E."/>
            <person name="Altenburger A."/>
            <person name="Shibata T."/>
            <person name="Feng M."/>
            <person name="Maeda T."/>
            <person name="Schwartz J.A."/>
            <person name="Shigenobu S."/>
            <person name="Lundholm N."/>
            <person name="Nishiyama T."/>
            <person name="Yang H."/>
            <person name="Hasebe M."/>
            <person name="Li S."/>
            <person name="Pierce S.K."/>
            <person name="Wang J."/>
        </authorList>
    </citation>
    <scope>NUCLEOTIDE SEQUENCE [LARGE SCALE GENOMIC DNA]</scope>
    <source>
        <strain evidence="11">EC2010</strain>
        <tissue evidence="11">Whole organism of an adult</tissue>
    </source>
</reference>
<comment type="function">
    <text evidence="9">ATP dependent phosphorylation of adenosine and other related nucleoside analogs to monophosphate derivatives.</text>
</comment>
<evidence type="ECO:0000313" key="12">
    <source>
        <dbReference type="Proteomes" id="UP000271974"/>
    </source>
</evidence>
<dbReference type="AlphaFoldDB" id="A0A433U3N6"/>
<feature type="non-terminal residue" evidence="11">
    <location>
        <position position="275"/>
    </location>
</feature>
<evidence type="ECO:0000256" key="4">
    <source>
        <dbReference type="ARBA" id="ARBA00022679"/>
    </source>
</evidence>
<evidence type="ECO:0000256" key="1">
    <source>
        <dbReference type="ARBA" id="ARBA00004801"/>
    </source>
</evidence>
<protein>
    <recommendedName>
        <fullName evidence="3 9">Adenosine kinase</fullName>
        <shortName evidence="9">AK</shortName>
        <ecNumber evidence="3 9">2.7.1.20</ecNumber>
    </recommendedName>
    <alternativeName>
        <fullName evidence="9">Adenosine 5'-phosphotransferase</fullName>
    </alternativeName>
</protein>
<dbReference type="Proteomes" id="UP000271974">
    <property type="component" value="Unassembled WGS sequence"/>
</dbReference>
<dbReference type="GO" id="GO:0006144">
    <property type="term" value="P:purine nucleobase metabolic process"/>
    <property type="evidence" value="ECO:0007669"/>
    <property type="project" value="TreeGrafter"/>
</dbReference>
<feature type="domain" description="Carbohydrate kinase PfkB" evidence="10">
    <location>
        <begin position="18"/>
        <end position="257"/>
    </location>
</feature>
<comment type="subcellular location">
    <subcellularLocation>
        <location evidence="9">Nucleus</location>
    </subcellularLocation>
</comment>
<dbReference type="EMBL" id="RQTK01000083">
    <property type="protein sequence ID" value="RUS88425.1"/>
    <property type="molecule type" value="Genomic_DNA"/>
</dbReference>
<dbReference type="PANTHER" id="PTHR45769:SF3">
    <property type="entry name" value="ADENOSINE KINASE"/>
    <property type="match status" value="1"/>
</dbReference>
<comment type="subunit">
    <text evidence="9">Monomer.</text>
</comment>
<accession>A0A433U3N6</accession>
<dbReference type="OrthoDB" id="10677276at2759"/>
<comment type="cofactor">
    <cofactor evidence="9">
        <name>Mg(2+)</name>
        <dbReference type="ChEBI" id="CHEBI:18420"/>
    </cofactor>
    <text evidence="9">Binds 3 Mg(2+) ions per subunit.</text>
</comment>
<dbReference type="Pfam" id="PF00294">
    <property type="entry name" value="PfkB"/>
    <property type="match status" value="1"/>
</dbReference>
<dbReference type="InterPro" id="IPR001805">
    <property type="entry name" value="Adenokinase"/>
</dbReference>
<evidence type="ECO:0000313" key="11">
    <source>
        <dbReference type="EMBL" id="RUS88425.1"/>
    </source>
</evidence>
<dbReference type="EC" id="2.7.1.20" evidence="3 9"/>
<dbReference type="GO" id="GO:0006166">
    <property type="term" value="P:purine ribonucleoside salvage"/>
    <property type="evidence" value="ECO:0007669"/>
    <property type="project" value="UniProtKB-KW"/>
</dbReference>
<evidence type="ECO:0000256" key="9">
    <source>
        <dbReference type="RuleBase" id="RU368116"/>
    </source>
</evidence>